<dbReference type="EMBL" id="PP511791">
    <property type="protein sequence ID" value="XCD07547.1"/>
    <property type="molecule type" value="Genomic_DNA"/>
</dbReference>
<reference evidence="1" key="1">
    <citation type="submission" date="2024-03" db="EMBL/GenBank/DDBJ databases">
        <title>Diverse circular DNA viruses in blood, oral, and fecal samples of captive lemurs.</title>
        <authorList>
            <person name="Paietta E.N."/>
            <person name="Kraberger S."/>
            <person name="Lund M.C."/>
            <person name="Custer J.M."/>
            <person name="Vargas K.M."/>
            <person name="Ehmke E.E."/>
            <person name="Yoder A.D."/>
            <person name="Varsani A."/>
        </authorList>
    </citation>
    <scope>NUCLEOTIDE SEQUENCE</scope>
    <source>
        <strain evidence="1">Duke_28FS_1</strain>
    </source>
</reference>
<protein>
    <submittedName>
        <fullName evidence="1">Nucleoside triphosphate pyrophosphohydrolase</fullName>
    </submittedName>
</protein>
<proteinExistence type="predicted"/>
<evidence type="ECO:0000313" key="1">
    <source>
        <dbReference type="EMBL" id="XCD07547.1"/>
    </source>
</evidence>
<dbReference type="SUPFAM" id="SSF101386">
    <property type="entry name" value="all-alpha NTP pyrophosphatases"/>
    <property type="match status" value="1"/>
</dbReference>
<accession>A0AAU8B8F4</accession>
<dbReference type="Gene3D" id="1.10.287.1080">
    <property type="entry name" value="MazG-like"/>
    <property type="match status" value="1"/>
</dbReference>
<dbReference type="CDD" id="cd11539">
    <property type="entry name" value="NTP-PPase_u2"/>
    <property type="match status" value="1"/>
</dbReference>
<organism evidence="1">
    <name type="scientific">Dulem virus 39</name>
    <dbReference type="NCBI Taxonomy" id="3145757"/>
    <lineage>
        <taxon>Viruses</taxon>
        <taxon>Duplodnaviria</taxon>
        <taxon>Heunggongvirae</taxon>
        <taxon>Uroviricota</taxon>
        <taxon>Caudoviricetes</taxon>
    </lineage>
</organism>
<name>A0AAU8B8F4_9CAUD</name>
<sequence>MMTEIQEKIQKIAETYGYDAQSRQCIEEMAELTQAINKFWRKPLQCGSVRREPHGFSDSEEYQNVVEEIADVSIMLEQMKFFLECGNDVHKIIEQKLARQLGRIEGKDV</sequence>